<evidence type="ECO:0000256" key="1">
    <source>
        <dbReference type="SAM" id="Phobius"/>
    </source>
</evidence>
<keyword evidence="1" id="KW-1133">Transmembrane helix</keyword>
<sequence length="84" mass="9333">MLTATVVKGDIYRNTTAAARPLNDVVDRMVVITTYKPVAEAIVLQAVVVVTKVMMIFYVMLLTTCAIPQYLRKTSRELLKPGFA</sequence>
<evidence type="ECO:0000313" key="2">
    <source>
        <dbReference type="EMBL" id="GAU95021.1"/>
    </source>
</evidence>
<proteinExistence type="predicted"/>
<organism evidence="2 3">
    <name type="scientific">Ramazzottius varieornatus</name>
    <name type="common">Water bear</name>
    <name type="synonym">Tardigrade</name>
    <dbReference type="NCBI Taxonomy" id="947166"/>
    <lineage>
        <taxon>Eukaryota</taxon>
        <taxon>Metazoa</taxon>
        <taxon>Ecdysozoa</taxon>
        <taxon>Tardigrada</taxon>
        <taxon>Eutardigrada</taxon>
        <taxon>Parachela</taxon>
        <taxon>Hypsibioidea</taxon>
        <taxon>Ramazzottiidae</taxon>
        <taxon>Ramazzottius</taxon>
    </lineage>
</organism>
<accession>A0A1D1UZX1</accession>
<dbReference type="Proteomes" id="UP000186922">
    <property type="component" value="Unassembled WGS sequence"/>
</dbReference>
<name>A0A1D1UZX1_RAMVA</name>
<reference evidence="2 3" key="1">
    <citation type="journal article" date="2016" name="Nat. Commun.">
        <title>Extremotolerant tardigrade genome and improved radiotolerance of human cultured cells by tardigrade-unique protein.</title>
        <authorList>
            <person name="Hashimoto T."/>
            <person name="Horikawa D.D."/>
            <person name="Saito Y."/>
            <person name="Kuwahara H."/>
            <person name="Kozuka-Hata H."/>
            <person name="Shin-I T."/>
            <person name="Minakuchi Y."/>
            <person name="Ohishi K."/>
            <person name="Motoyama A."/>
            <person name="Aizu T."/>
            <person name="Enomoto A."/>
            <person name="Kondo K."/>
            <person name="Tanaka S."/>
            <person name="Hara Y."/>
            <person name="Koshikawa S."/>
            <person name="Sagara H."/>
            <person name="Miura T."/>
            <person name="Yokobori S."/>
            <person name="Miyagawa K."/>
            <person name="Suzuki Y."/>
            <person name="Kubo T."/>
            <person name="Oyama M."/>
            <person name="Kohara Y."/>
            <person name="Fujiyama A."/>
            <person name="Arakawa K."/>
            <person name="Katayama T."/>
            <person name="Toyoda A."/>
            <person name="Kunieda T."/>
        </authorList>
    </citation>
    <scope>NUCLEOTIDE SEQUENCE [LARGE SCALE GENOMIC DNA]</scope>
    <source>
        <strain evidence="2 3">YOKOZUNA-1</strain>
    </source>
</reference>
<protein>
    <submittedName>
        <fullName evidence="2">Uncharacterized protein</fullName>
    </submittedName>
</protein>
<gene>
    <name evidence="2" type="primary">RvY_06710-1</name>
    <name evidence="2" type="synonym">RvY_06710.1</name>
    <name evidence="2" type="ORF">RvY_06710</name>
</gene>
<dbReference type="EMBL" id="BDGG01000003">
    <property type="protein sequence ID" value="GAU95021.1"/>
    <property type="molecule type" value="Genomic_DNA"/>
</dbReference>
<keyword evidence="3" id="KW-1185">Reference proteome</keyword>
<keyword evidence="1" id="KW-0812">Transmembrane</keyword>
<comment type="caution">
    <text evidence="2">The sequence shown here is derived from an EMBL/GenBank/DDBJ whole genome shotgun (WGS) entry which is preliminary data.</text>
</comment>
<keyword evidence="1" id="KW-0472">Membrane</keyword>
<dbReference type="AlphaFoldDB" id="A0A1D1UZX1"/>
<feature type="transmembrane region" description="Helical" evidence="1">
    <location>
        <begin position="42"/>
        <end position="67"/>
    </location>
</feature>
<evidence type="ECO:0000313" key="3">
    <source>
        <dbReference type="Proteomes" id="UP000186922"/>
    </source>
</evidence>